<dbReference type="AlphaFoldDB" id="A0A9W6HD07"/>
<dbReference type="InterPro" id="IPR013564">
    <property type="entry name" value="MurT_C"/>
</dbReference>
<sequence length="431" mass="45598">MRYRLAVIAGRLARWLLRLRGGGSAVPGRVALAIAPRFLERSVSRLPLGVVFVSGSNGKSTTTNMLTGILREHGLNVFTNPSGGNLPQGIASALLASVPLDGYVRGDVGVIEVDEAYGVDLATVLKPRASLLLNVQIDQLNRFFEPTRVVGMLRTIGARSSEFVVVNADDDSLARVGAELAAEGRDVSTFEVAPALIAASPNGLANVEDFSGVASGTLPPPTVTVASLGARTASLDLAAAGPSTPASSVEIALPARGLHYAVDAAGATAMARRLLGDRFRADAVTRAMTSLRTVYGRGETLRVGDEDIEIIMMKNPPSLQLNLDYLAEAPEQVFVAVDEGTPDPSWVYDIDLSSIAHVDVISGTKAWQFATRFGYAGIPVGSVVPELRPALNAFLALPKPSHGTKTMIVNYEQMMLIRKQLGFLDLEGGEK</sequence>
<gene>
    <name evidence="1" type="primary">murT</name>
    <name evidence="4" type="ORF">GCM10017584_38790</name>
</gene>
<reference evidence="4" key="2">
    <citation type="submission" date="2023-01" db="EMBL/GenBank/DDBJ databases">
        <authorList>
            <person name="Sun Q."/>
            <person name="Evtushenko L."/>
        </authorList>
    </citation>
    <scope>NUCLEOTIDE SEQUENCE</scope>
    <source>
        <strain evidence="4">VKM Ac-1401</strain>
    </source>
</reference>
<proteinExistence type="inferred from homology"/>
<evidence type="ECO:0000313" key="5">
    <source>
        <dbReference type="Proteomes" id="UP001142372"/>
    </source>
</evidence>
<dbReference type="InterPro" id="IPR013221">
    <property type="entry name" value="Mur_ligase_cen"/>
</dbReference>
<accession>A0A9W6HD07</accession>
<feature type="domain" description="Mur ligase central" evidence="2">
    <location>
        <begin position="53"/>
        <end position="192"/>
    </location>
</feature>
<dbReference type="InterPro" id="IPR043703">
    <property type="entry name" value="Lipid_II_synth_MurT"/>
</dbReference>
<evidence type="ECO:0000259" key="2">
    <source>
        <dbReference type="Pfam" id="PF08245"/>
    </source>
</evidence>
<keyword evidence="5" id="KW-1185">Reference proteome</keyword>
<comment type="subunit">
    <text evidence="1">Forms a heterodimer with GatD.</text>
</comment>
<comment type="catalytic activity">
    <reaction evidence="1">
        <text>beta-D-GlcNAc-(1-&gt;4)-Mur2Ac(oyl-L-Ala-gamma-D-O-P-Glu-L-Lys-D-Ala-D-Ala)-di-trans,octa-cis-undecaprenyl diphosphate + NH4(+) = beta-D-GlcNAc-(1-&gt;4)-Mur2Ac(oyl-L-Ala-D-isoglutaminyl-L-Lys-D-Ala-D-Ala)-di-trans,octa-cis-undecaprenyl diphosphate + phosphate + H(+)</text>
        <dbReference type="Rhea" id="RHEA:57932"/>
        <dbReference type="ChEBI" id="CHEBI:15378"/>
        <dbReference type="ChEBI" id="CHEBI:28938"/>
        <dbReference type="ChEBI" id="CHEBI:43474"/>
        <dbReference type="ChEBI" id="CHEBI:62233"/>
        <dbReference type="ChEBI" id="CHEBI:143132"/>
    </reaction>
</comment>
<dbReference type="RefSeq" id="WP_271178889.1">
    <property type="nucleotide sequence ID" value="NZ_BAAAJO010000003.1"/>
</dbReference>
<comment type="caution">
    <text evidence="4">The sequence shown here is derived from an EMBL/GenBank/DDBJ whole genome shotgun (WGS) entry which is preliminary data.</text>
</comment>
<protein>
    <recommendedName>
        <fullName evidence="1">Lipid II isoglutaminyl synthase (glutamine-hydrolyzing) subunit MurT</fullName>
        <ecNumber evidence="1">6.3.5.13</ecNumber>
    </recommendedName>
</protein>
<keyword evidence="1" id="KW-0961">Cell wall biogenesis/degradation</keyword>
<feature type="domain" description="Lipid II isoglutaminyl synthase (glutamine-hydrolyzing) subunit MurT C-terminal" evidence="3">
    <location>
        <begin position="313"/>
        <end position="412"/>
    </location>
</feature>
<dbReference type="Gene3D" id="3.40.1190.10">
    <property type="entry name" value="Mur-like, catalytic domain"/>
    <property type="match status" value="1"/>
</dbReference>
<dbReference type="PANTHER" id="PTHR23135">
    <property type="entry name" value="MUR LIGASE FAMILY MEMBER"/>
    <property type="match status" value="1"/>
</dbReference>
<dbReference type="GO" id="GO:0140282">
    <property type="term" value="F:carbon-nitrogen ligase activity on lipid II"/>
    <property type="evidence" value="ECO:0007669"/>
    <property type="project" value="UniProtKB-UniRule"/>
</dbReference>
<dbReference type="HAMAP" id="MF_02214">
    <property type="entry name" value="Lipid_II_synth_MurT"/>
    <property type="match status" value="1"/>
</dbReference>
<dbReference type="EMBL" id="BSEN01000015">
    <property type="protein sequence ID" value="GLJ78305.1"/>
    <property type="molecule type" value="Genomic_DNA"/>
</dbReference>
<comment type="pathway">
    <text evidence="1">Cell wall biogenesis; peptidoglycan biosynthesis.</text>
</comment>
<organism evidence="4 5">
    <name type="scientific">Leifsonia poae</name>
    <dbReference type="NCBI Taxonomy" id="110933"/>
    <lineage>
        <taxon>Bacteria</taxon>
        <taxon>Bacillati</taxon>
        <taxon>Actinomycetota</taxon>
        <taxon>Actinomycetes</taxon>
        <taxon>Micrococcales</taxon>
        <taxon>Microbacteriaceae</taxon>
        <taxon>Leifsonia</taxon>
    </lineage>
</organism>
<dbReference type="GO" id="GO:0005524">
    <property type="term" value="F:ATP binding"/>
    <property type="evidence" value="ECO:0007669"/>
    <property type="project" value="UniProtKB-UniRule"/>
</dbReference>
<comment type="catalytic activity">
    <reaction evidence="1">
        <text>beta-D-GlcNAc-(1-&gt;4)-Mur2Ac(oyl-L-Ala-gamma-D-Glu-L-Lys-D-Ala-D-Ala)-di-trans,octa-cis-undecaprenyl diphosphate + L-glutamine + ATP + H2O = beta-D-GlcNAc-(1-&gt;4)-Mur2Ac(oyl-L-Ala-D-isoglutaminyl-L-Lys-D-Ala-D-Ala)-di-trans,octa-cis-undecaprenyl diphosphate + L-glutamate + ADP + phosphate + H(+)</text>
        <dbReference type="Rhea" id="RHEA:57928"/>
        <dbReference type="ChEBI" id="CHEBI:15377"/>
        <dbReference type="ChEBI" id="CHEBI:15378"/>
        <dbReference type="ChEBI" id="CHEBI:29985"/>
        <dbReference type="ChEBI" id="CHEBI:30616"/>
        <dbReference type="ChEBI" id="CHEBI:43474"/>
        <dbReference type="ChEBI" id="CHEBI:58359"/>
        <dbReference type="ChEBI" id="CHEBI:60033"/>
        <dbReference type="ChEBI" id="CHEBI:62233"/>
        <dbReference type="ChEBI" id="CHEBI:456216"/>
        <dbReference type="EC" id="6.3.5.13"/>
    </reaction>
</comment>
<keyword evidence="1 4" id="KW-0436">Ligase</keyword>
<comment type="function">
    <text evidence="1">The lipid II isoglutaminyl synthase complex catalyzes the formation of alpha-D-isoglutamine in the cell wall lipid II stem peptide. The MurT subunit catalyzes the ATP-dependent amidation of D-glutamate residue of lipid II, converting it to an isoglutamine residue.</text>
</comment>
<comment type="similarity">
    <text evidence="1">Belongs to the MurCDEF family. MurT subfamily.</text>
</comment>
<evidence type="ECO:0000259" key="3">
    <source>
        <dbReference type="Pfam" id="PF08353"/>
    </source>
</evidence>
<evidence type="ECO:0000256" key="1">
    <source>
        <dbReference type="HAMAP-Rule" id="MF_02214"/>
    </source>
</evidence>
<dbReference type="GO" id="GO:0071555">
    <property type="term" value="P:cell wall organization"/>
    <property type="evidence" value="ECO:0007669"/>
    <property type="project" value="UniProtKB-KW"/>
</dbReference>
<dbReference type="GO" id="GO:0016881">
    <property type="term" value="F:acid-amino acid ligase activity"/>
    <property type="evidence" value="ECO:0007669"/>
    <property type="project" value="InterPro"/>
</dbReference>
<dbReference type="GO" id="GO:0046872">
    <property type="term" value="F:metal ion binding"/>
    <property type="evidence" value="ECO:0007669"/>
    <property type="project" value="UniProtKB-KW"/>
</dbReference>
<keyword evidence="1" id="KW-0133">Cell shape</keyword>
<keyword evidence="1" id="KW-0479">Metal-binding</keyword>
<reference evidence="4" key="1">
    <citation type="journal article" date="2014" name="Int. J. Syst. Evol. Microbiol.">
        <title>Complete genome sequence of Corynebacterium casei LMG S-19264T (=DSM 44701T), isolated from a smear-ripened cheese.</title>
        <authorList>
            <consortium name="US DOE Joint Genome Institute (JGI-PGF)"/>
            <person name="Walter F."/>
            <person name="Albersmeier A."/>
            <person name="Kalinowski J."/>
            <person name="Ruckert C."/>
        </authorList>
    </citation>
    <scope>NUCLEOTIDE SEQUENCE</scope>
    <source>
        <strain evidence="4">VKM Ac-1401</strain>
    </source>
</reference>
<dbReference type="InterPro" id="IPR036565">
    <property type="entry name" value="Mur-like_cat_sf"/>
</dbReference>
<comment type="caution">
    <text evidence="1">Lacks conserved residue(s) required for the propagation of feature annotation.</text>
</comment>
<keyword evidence="1" id="KW-0547">Nucleotide-binding</keyword>
<dbReference type="GO" id="GO:0009252">
    <property type="term" value="P:peptidoglycan biosynthetic process"/>
    <property type="evidence" value="ECO:0007669"/>
    <property type="project" value="UniProtKB-UniRule"/>
</dbReference>
<dbReference type="Proteomes" id="UP001142372">
    <property type="component" value="Unassembled WGS sequence"/>
</dbReference>
<dbReference type="Pfam" id="PF08245">
    <property type="entry name" value="Mur_ligase_M"/>
    <property type="match status" value="1"/>
</dbReference>
<evidence type="ECO:0000313" key="4">
    <source>
        <dbReference type="EMBL" id="GLJ78305.1"/>
    </source>
</evidence>
<dbReference type="PANTHER" id="PTHR23135:SF7">
    <property type="entry name" value="LIPID II ISOGLUTAMINYL SYNTHASE (GLUTAMINE-HYDROLYZING) SUBUNIT MURT"/>
    <property type="match status" value="1"/>
</dbReference>
<dbReference type="GO" id="GO:0008360">
    <property type="term" value="P:regulation of cell shape"/>
    <property type="evidence" value="ECO:0007669"/>
    <property type="project" value="UniProtKB-KW"/>
</dbReference>
<dbReference type="Pfam" id="PF08353">
    <property type="entry name" value="MurT_C"/>
    <property type="match status" value="1"/>
</dbReference>
<keyword evidence="1" id="KW-0573">Peptidoglycan synthesis</keyword>
<dbReference type="SUPFAM" id="SSF53623">
    <property type="entry name" value="MurD-like peptide ligases, catalytic domain"/>
    <property type="match status" value="1"/>
</dbReference>
<comment type="catalytic activity">
    <reaction evidence="1">
        <text>beta-D-GlcNAc-(1-&gt;4)-Mur2Ac(oyl-L-Ala-gamma-D-Glu-L-Lys-D-Ala-D-Ala)-di-trans,octa-cis-undecaprenyl diphosphate + ATP = beta-D-GlcNAc-(1-&gt;4)-Mur2Ac(oyl-L-Ala-gamma-D-O-P-Glu-L-Lys-D-Ala-D-Ala)-di-trans,octa-cis-undecaprenyl diphosphate + ADP</text>
        <dbReference type="Rhea" id="RHEA:59488"/>
        <dbReference type="ChEBI" id="CHEBI:30616"/>
        <dbReference type="ChEBI" id="CHEBI:60033"/>
        <dbReference type="ChEBI" id="CHEBI:143132"/>
        <dbReference type="ChEBI" id="CHEBI:456216"/>
    </reaction>
</comment>
<dbReference type="EC" id="6.3.5.13" evidence="1"/>
<keyword evidence="1" id="KW-0067">ATP-binding</keyword>
<name>A0A9W6HD07_9MICO</name>